<evidence type="ECO:0000313" key="2">
    <source>
        <dbReference type="EMBL" id="GAA0874061.1"/>
    </source>
</evidence>
<feature type="transmembrane region" description="Helical" evidence="1">
    <location>
        <begin position="260"/>
        <end position="283"/>
    </location>
</feature>
<name>A0ABN1MM84_9FLAO</name>
<feature type="transmembrane region" description="Helical" evidence="1">
    <location>
        <begin position="212"/>
        <end position="231"/>
    </location>
</feature>
<feature type="transmembrane region" description="Helical" evidence="1">
    <location>
        <begin position="334"/>
        <end position="354"/>
    </location>
</feature>
<dbReference type="Proteomes" id="UP001501126">
    <property type="component" value="Unassembled WGS sequence"/>
</dbReference>
<dbReference type="RefSeq" id="WP_343784726.1">
    <property type="nucleotide sequence ID" value="NZ_BAAAFH010000003.1"/>
</dbReference>
<gene>
    <name evidence="2" type="ORF">GCM10009118_04690</name>
</gene>
<dbReference type="EMBL" id="BAAAFH010000003">
    <property type="protein sequence ID" value="GAA0874061.1"/>
    <property type="molecule type" value="Genomic_DNA"/>
</dbReference>
<feature type="transmembrane region" description="Helical" evidence="1">
    <location>
        <begin position="303"/>
        <end position="322"/>
    </location>
</feature>
<keyword evidence="3" id="KW-1185">Reference proteome</keyword>
<sequence length="617" mass="71336">MNTTHPKSTTFSTESRIAAFIGIVLFIYLILRSIYTPILHDEVATFFYYIQTGVFFPPEAHWDANNHILNSLLSHWSYLVFGSETWALRLPNVLSYPLYVWSSWKIASEIPVQFRIGKWSLFLSLIMAHYMFEYFGEVRGYGMSMAFLLFGIYALRNYIKRQTALWLATTLFAFFLATAANLTLIYSSVLILIPILIVIVRLKAVIQIKLGHFVLVLVTIALFSPLVNFAFELKNRGALYYGGKSGFWDYTGNTLSELFFGYYSTAIAGVLILLTLVIAFVFLFDWWKQKYTLPELITLPQFIWVYLLIGSIFAIFGTRYILDVNFPEDRAAMYLYPYFIASLIFTIGLSSAALPKTLRILIVCLPLYVPVHFLFSVNLYTASFSMEERAPQDFFDYISSQENTSEYPLTVGGYVTQELCWFYMNHQQGGKQGRLLYSNHIDTLCDFQIVDQKRELPPGFLNSYKKVNATPINNLNLYERTQTLRKEKITDTTGITNWVHNDNEFFEFIQFPIPDSLRGKPLYIGVQSVLDVKAAPSYMSLTVSQKRPDQSEVIQEPLRLDWLKKEWKDSDGAFSQSFVIPRIDEETDYLVLYLWNQKKKEFLVHSGKVEIFVLEAE</sequence>
<feature type="transmembrane region" description="Helical" evidence="1">
    <location>
        <begin position="360"/>
        <end position="380"/>
    </location>
</feature>
<comment type="caution">
    <text evidence="2">The sequence shown here is derived from an EMBL/GenBank/DDBJ whole genome shotgun (WGS) entry which is preliminary data.</text>
</comment>
<feature type="transmembrane region" description="Helical" evidence="1">
    <location>
        <begin position="17"/>
        <end position="35"/>
    </location>
</feature>
<keyword evidence="1" id="KW-0472">Membrane</keyword>
<evidence type="ECO:0008006" key="4">
    <source>
        <dbReference type="Google" id="ProtNLM"/>
    </source>
</evidence>
<keyword evidence="1" id="KW-0812">Transmembrane</keyword>
<protein>
    <recommendedName>
        <fullName evidence="4">Glycosyltransferase RgtA/B/C/D-like domain-containing protein</fullName>
    </recommendedName>
</protein>
<feature type="transmembrane region" description="Helical" evidence="1">
    <location>
        <begin position="167"/>
        <end position="200"/>
    </location>
</feature>
<evidence type="ECO:0000313" key="3">
    <source>
        <dbReference type="Proteomes" id="UP001501126"/>
    </source>
</evidence>
<proteinExistence type="predicted"/>
<organism evidence="2 3">
    <name type="scientific">Wandonia haliotis</name>
    <dbReference type="NCBI Taxonomy" id="574963"/>
    <lineage>
        <taxon>Bacteria</taxon>
        <taxon>Pseudomonadati</taxon>
        <taxon>Bacteroidota</taxon>
        <taxon>Flavobacteriia</taxon>
        <taxon>Flavobacteriales</taxon>
        <taxon>Crocinitomicaceae</taxon>
        <taxon>Wandonia</taxon>
    </lineage>
</organism>
<keyword evidence="1" id="KW-1133">Transmembrane helix</keyword>
<feature type="transmembrane region" description="Helical" evidence="1">
    <location>
        <begin position="138"/>
        <end position="155"/>
    </location>
</feature>
<evidence type="ECO:0000256" key="1">
    <source>
        <dbReference type="SAM" id="Phobius"/>
    </source>
</evidence>
<reference evidence="2 3" key="1">
    <citation type="journal article" date="2019" name="Int. J. Syst. Evol. Microbiol.">
        <title>The Global Catalogue of Microorganisms (GCM) 10K type strain sequencing project: providing services to taxonomists for standard genome sequencing and annotation.</title>
        <authorList>
            <consortium name="The Broad Institute Genomics Platform"/>
            <consortium name="The Broad Institute Genome Sequencing Center for Infectious Disease"/>
            <person name="Wu L."/>
            <person name="Ma J."/>
        </authorList>
    </citation>
    <scope>NUCLEOTIDE SEQUENCE [LARGE SCALE GENOMIC DNA]</scope>
    <source>
        <strain evidence="2 3">JCM 16083</strain>
    </source>
</reference>
<accession>A0ABN1MM84</accession>